<dbReference type="AlphaFoldDB" id="A0AAU9TIL0"/>
<evidence type="ECO:0000313" key="2">
    <source>
        <dbReference type="EMBL" id="CAH2086696.1"/>
    </source>
</evidence>
<feature type="region of interest" description="Disordered" evidence="1">
    <location>
        <begin position="59"/>
        <end position="82"/>
    </location>
</feature>
<accession>A0AAU9TIL0</accession>
<gene>
    <name evidence="2" type="ORF">EEDITHA_LOCUS3038</name>
</gene>
<proteinExistence type="predicted"/>
<evidence type="ECO:0000256" key="1">
    <source>
        <dbReference type="SAM" id="MobiDB-lite"/>
    </source>
</evidence>
<organism evidence="2 3">
    <name type="scientific">Euphydryas editha</name>
    <name type="common">Edith's checkerspot</name>
    <dbReference type="NCBI Taxonomy" id="104508"/>
    <lineage>
        <taxon>Eukaryota</taxon>
        <taxon>Metazoa</taxon>
        <taxon>Ecdysozoa</taxon>
        <taxon>Arthropoda</taxon>
        <taxon>Hexapoda</taxon>
        <taxon>Insecta</taxon>
        <taxon>Pterygota</taxon>
        <taxon>Neoptera</taxon>
        <taxon>Endopterygota</taxon>
        <taxon>Lepidoptera</taxon>
        <taxon>Glossata</taxon>
        <taxon>Ditrysia</taxon>
        <taxon>Papilionoidea</taxon>
        <taxon>Nymphalidae</taxon>
        <taxon>Nymphalinae</taxon>
        <taxon>Euphydryas</taxon>
    </lineage>
</organism>
<keyword evidence="3" id="KW-1185">Reference proteome</keyword>
<protein>
    <submittedName>
        <fullName evidence="2">Uncharacterized protein</fullName>
    </submittedName>
</protein>
<comment type="caution">
    <text evidence="2">The sequence shown here is derived from an EMBL/GenBank/DDBJ whole genome shotgun (WGS) entry which is preliminary data.</text>
</comment>
<dbReference type="EMBL" id="CAKOGL010000005">
    <property type="protein sequence ID" value="CAH2086696.1"/>
    <property type="molecule type" value="Genomic_DNA"/>
</dbReference>
<name>A0AAU9TIL0_EUPED</name>
<dbReference type="Proteomes" id="UP001153954">
    <property type="component" value="Unassembled WGS sequence"/>
</dbReference>
<evidence type="ECO:0000313" key="3">
    <source>
        <dbReference type="Proteomes" id="UP001153954"/>
    </source>
</evidence>
<reference evidence="2" key="1">
    <citation type="submission" date="2022-03" db="EMBL/GenBank/DDBJ databases">
        <authorList>
            <person name="Tunstrom K."/>
        </authorList>
    </citation>
    <scope>NUCLEOTIDE SEQUENCE</scope>
</reference>
<sequence length="103" mass="11202">MIQLVSLIHEANICNKEALSYLRRDGNNIIVMCSDPCQLSLYKTGMTLKIGRTIATASIKGNGRQPTNHVKTAPERGSTGPMLRGLYLGMESLKNKRQAGAGK</sequence>